<keyword evidence="6" id="KW-1185">Reference proteome</keyword>
<dbReference type="InterPro" id="IPR046341">
    <property type="entry name" value="SET_dom_sf"/>
</dbReference>
<dbReference type="Pfam" id="PF00856">
    <property type="entry name" value="SET"/>
    <property type="match status" value="1"/>
</dbReference>
<accession>D8T2D8</accession>
<dbReference type="HOGENOM" id="CLU_037565_0_0_1"/>
<evidence type="ECO:0000256" key="3">
    <source>
        <dbReference type="ARBA" id="ARBA00022691"/>
    </source>
</evidence>
<dbReference type="InterPro" id="IPR001214">
    <property type="entry name" value="SET_dom"/>
</dbReference>
<protein>
    <recommendedName>
        <fullName evidence="4">SET domain-containing protein</fullName>
    </recommendedName>
</protein>
<evidence type="ECO:0000313" key="6">
    <source>
        <dbReference type="Proteomes" id="UP000001514"/>
    </source>
</evidence>
<dbReference type="GO" id="GO:0016279">
    <property type="term" value="F:protein-lysine N-methyltransferase activity"/>
    <property type="evidence" value="ECO:0000318"/>
    <property type="project" value="GO_Central"/>
</dbReference>
<dbReference type="Gramene" id="EFJ09190">
    <property type="protein sequence ID" value="EFJ09190"/>
    <property type="gene ID" value="SELMODRAFT_447801"/>
</dbReference>
<dbReference type="InParanoid" id="D8T2D8"/>
<evidence type="ECO:0000259" key="4">
    <source>
        <dbReference type="PROSITE" id="PS50280"/>
    </source>
</evidence>
<proteinExistence type="predicted"/>
<dbReference type="STRING" id="88036.D8T2D8"/>
<keyword evidence="3" id="KW-0949">S-adenosyl-L-methionine</keyword>
<keyword evidence="2" id="KW-0808">Transferase</keyword>
<keyword evidence="1" id="KW-0489">Methyltransferase</keyword>
<dbReference type="KEGG" id="smo:SELMODRAFT_447801"/>
<dbReference type="PANTHER" id="PTHR13271:SF134">
    <property type="entry name" value="OS01G0976450 PROTEIN"/>
    <property type="match status" value="1"/>
</dbReference>
<dbReference type="GO" id="GO:0032259">
    <property type="term" value="P:methylation"/>
    <property type="evidence" value="ECO:0007669"/>
    <property type="project" value="UniProtKB-KW"/>
</dbReference>
<dbReference type="InterPro" id="IPR050600">
    <property type="entry name" value="SETD3_SETD6_MTase"/>
</dbReference>
<dbReference type="Gene3D" id="3.90.1410.10">
    <property type="entry name" value="set domain protein methyltransferase, domain 1"/>
    <property type="match status" value="1"/>
</dbReference>
<reference evidence="5 6" key="1">
    <citation type="journal article" date="2011" name="Science">
        <title>The Selaginella genome identifies genetic changes associated with the evolution of vascular plants.</title>
        <authorList>
            <person name="Banks J.A."/>
            <person name="Nishiyama T."/>
            <person name="Hasebe M."/>
            <person name="Bowman J.L."/>
            <person name="Gribskov M."/>
            <person name="dePamphilis C."/>
            <person name="Albert V.A."/>
            <person name="Aono N."/>
            <person name="Aoyama T."/>
            <person name="Ambrose B.A."/>
            <person name="Ashton N.W."/>
            <person name="Axtell M.J."/>
            <person name="Barker E."/>
            <person name="Barker M.S."/>
            <person name="Bennetzen J.L."/>
            <person name="Bonawitz N.D."/>
            <person name="Chapple C."/>
            <person name="Cheng C."/>
            <person name="Correa L.G."/>
            <person name="Dacre M."/>
            <person name="DeBarry J."/>
            <person name="Dreyer I."/>
            <person name="Elias M."/>
            <person name="Engstrom E.M."/>
            <person name="Estelle M."/>
            <person name="Feng L."/>
            <person name="Finet C."/>
            <person name="Floyd S.K."/>
            <person name="Frommer W.B."/>
            <person name="Fujita T."/>
            <person name="Gramzow L."/>
            <person name="Gutensohn M."/>
            <person name="Harholt J."/>
            <person name="Hattori M."/>
            <person name="Heyl A."/>
            <person name="Hirai T."/>
            <person name="Hiwatashi Y."/>
            <person name="Ishikawa M."/>
            <person name="Iwata M."/>
            <person name="Karol K.G."/>
            <person name="Koehler B."/>
            <person name="Kolukisaoglu U."/>
            <person name="Kubo M."/>
            <person name="Kurata T."/>
            <person name="Lalonde S."/>
            <person name="Li K."/>
            <person name="Li Y."/>
            <person name="Litt A."/>
            <person name="Lyons E."/>
            <person name="Manning G."/>
            <person name="Maruyama T."/>
            <person name="Michael T.P."/>
            <person name="Mikami K."/>
            <person name="Miyazaki S."/>
            <person name="Morinaga S."/>
            <person name="Murata T."/>
            <person name="Mueller-Roeber B."/>
            <person name="Nelson D.R."/>
            <person name="Obara M."/>
            <person name="Oguri Y."/>
            <person name="Olmstead R.G."/>
            <person name="Onodera N."/>
            <person name="Petersen B.L."/>
            <person name="Pils B."/>
            <person name="Prigge M."/>
            <person name="Rensing S.A."/>
            <person name="Riano-Pachon D.M."/>
            <person name="Roberts A.W."/>
            <person name="Sato Y."/>
            <person name="Scheller H.V."/>
            <person name="Schulz B."/>
            <person name="Schulz C."/>
            <person name="Shakirov E.V."/>
            <person name="Shibagaki N."/>
            <person name="Shinohara N."/>
            <person name="Shippen D.E."/>
            <person name="Soerensen I."/>
            <person name="Sotooka R."/>
            <person name="Sugimoto N."/>
            <person name="Sugita M."/>
            <person name="Sumikawa N."/>
            <person name="Tanurdzic M."/>
            <person name="Theissen G."/>
            <person name="Ulvskov P."/>
            <person name="Wakazuki S."/>
            <person name="Weng J.K."/>
            <person name="Willats W.W."/>
            <person name="Wipf D."/>
            <person name="Wolf P.G."/>
            <person name="Yang L."/>
            <person name="Zimmer A.D."/>
            <person name="Zhu Q."/>
            <person name="Mitros T."/>
            <person name="Hellsten U."/>
            <person name="Loque D."/>
            <person name="Otillar R."/>
            <person name="Salamov A."/>
            <person name="Schmutz J."/>
            <person name="Shapiro H."/>
            <person name="Lindquist E."/>
            <person name="Lucas S."/>
            <person name="Rokhsar D."/>
            <person name="Grigoriev I.V."/>
        </authorList>
    </citation>
    <scope>NUCLEOTIDE SEQUENCE [LARGE SCALE GENOMIC DNA]</scope>
</reference>
<dbReference type="InterPro" id="IPR036464">
    <property type="entry name" value="Rubisco_LSMT_subst-bd_sf"/>
</dbReference>
<name>D8T2D8_SELML</name>
<dbReference type="AlphaFoldDB" id="D8T2D8"/>
<dbReference type="PANTHER" id="PTHR13271">
    <property type="entry name" value="UNCHARACTERIZED PUTATIVE METHYLTRANSFERASE"/>
    <property type="match status" value="1"/>
</dbReference>
<dbReference type="SUPFAM" id="SSF82199">
    <property type="entry name" value="SET domain"/>
    <property type="match status" value="1"/>
</dbReference>
<gene>
    <name evidence="5" type="ORF">SELMODRAFT_447801</name>
</gene>
<dbReference type="Gene3D" id="3.90.1420.10">
    <property type="entry name" value="Rubisco LSMT, substrate-binding domain"/>
    <property type="match status" value="1"/>
</dbReference>
<sequence length="400" mass="45266">MAPTSSRWKRGLFAARSIRAGEQIVRIPHELVLTAEKLDDCVKKLLSTEYDWCPLTLLILAEQHKGEASRWAPYVSCLPSFGDHHSTIFWGKEELKFLECTRAFRGTAERREMISDEYNSVKDVISSCPHVFGEDISLFQFAHAYATVVSRAWNGALSSEISMRPFVDFCNHDPVSHATVSHDTCKDATIIAERDYTKGEEVFISYGKRSNAVLAVDYGFVLPNNLSDQAELWMEIPWNDPLREKKLELMRAFNMPTLQNADGTESGELPVILEEVLDSADWEDGVVLPQARAFSRIICLDSLEDIESMIQESDTLQAPLAYQPRKDVAKETRAMNFLLEMIQESITSHEQALLMLQSAPDHINKIRRGMAEAVLDGELRVLENSRGWLKDCLPNGQEQV</sequence>
<evidence type="ECO:0000313" key="5">
    <source>
        <dbReference type="EMBL" id="EFJ09190.1"/>
    </source>
</evidence>
<dbReference type="Proteomes" id="UP000001514">
    <property type="component" value="Unassembled WGS sequence"/>
</dbReference>
<dbReference type="PROSITE" id="PS50280">
    <property type="entry name" value="SET"/>
    <property type="match status" value="1"/>
</dbReference>
<feature type="domain" description="SET" evidence="4">
    <location>
        <begin position="1"/>
        <end position="207"/>
    </location>
</feature>
<dbReference type="eggNOG" id="KOG1338">
    <property type="taxonomic scope" value="Eukaryota"/>
</dbReference>
<dbReference type="EMBL" id="GL377665">
    <property type="protein sequence ID" value="EFJ09190.1"/>
    <property type="molecule type" value="Genomic_DNA"/>
</dbReference>
<evidence type="ECO:0000256" key="2">
    <source>
        <dbReference type="ARBA" id="ARBA00022679"/>
    </source>
</evidence>
<evidence type="ECO:0000256" key="1">
    <source>
        <dbReference type="ARBA" id="ARBA00022603"/>
    </source>
</evidence>
<organism evidence="6">
    <name type="scientific">Selaginella moellendorffii</name>
    <name type="common">Spikemoss</name>
    <dbReference type="NCBI Taxonomy" id="88036"/>
    <lineage>
        <taxon>Eukaryota</taxon>
        <taxon>Viridiplantae</taxon>
        <taxon>Streptophyta</taxon>
        <taxon>Embryophyta</taxon>
        <taxon>Tracheophyta</taxon>
        <taxon>Lycopodiopsida</taxon>
        <taxon>Selaginellales</taxon>
        <taxon>Selaginellaceae</taxon>
        <taxon>Selaginella</taxon>
    </lineage>
</organism>